<gene>
    <name evidence="2" type="ORF">E7811_09620</name>
</gene>
<feature type="chain" id="PRO_5020703017" description="Lipoprotein" evidence="1">
    <location>
        <begin position="19"/>
        <end position="204"/>
    </location>
</feature>
<evidence type="ECO:0000313" key="2">
    <source>
        <dbReference type="EMBL" id="THD83533.1"/>
    </source>
</evidence>
<comment type="caution">
    <text evidence="2">The sequence shown here is derived from an EMBL/GenBank/DDBJ whole genome shotgun (WGS) entry which is preliminary data.</text>
</comment>
<evidence type="ECO:0008006" key="4">
    <source>
        <dbReference type="Google" id="ProtNLM"/>
    </source>
</evidence>
<keyword evidence="1" id="KW-0732">Signal</keyword>
<reference evidence="2 3" key="1">
    <citation type="submission" date="2019-04" db="EMBL/GenBank/DDBJ databases">
        <title>Draft genome sequence of Gemmobacter aestuarii sp. nov.</title>
        <authorList>
            <person name="Hameed A."/>
            <person name="Lin S.-Y."/>
            <person name="Shahina M."/>
            <person name="Lai W.-A."/>
            <person name="Young C.-C."/>
        </authorList>
    </citation>
    <scope>NUCLEOTIDE SEQUENCE [LARGE SCALE GENOMIC DNA]</scope>
    <source>
        <strain evidence="2 3">CC-PW-75</strain>
    </source>
</reference>
<dbReference type="EMBL" id="SSND01000002">
    <property type="protein sequence ID" value="THD83533.1"/>
    <property type="molecule type" value="Genomic_DNA"/>
</dbReference>
<sequence>MRRTILALAAVLTVAACGADHTWAPDDEVIAARYAHDGPKAITLYTVVNNRSGSGGHSALMINGSERVIFDPAGTWYHPSRPIRHDVHFGINDQAKAFYIDYHARETYRVVEQTVVVSPEVAEIALQRVLNYGAVPKALCASAVSNVLRSIPGFESIPPALGPNRIMNAFDQIPGVEKRVITDKDDDENHGILMIQADQTINND</sequence>
<accession>A0A4S3MNN7</accession>
<protein>
    <recommendedName>
        <fullName evidence="4">Lipoprotein</fullName>
    </recommendedName>
</protein>
<dbReference type="Proteomes" id="UP000309450">
    <property type="component" value="Unassembled WGS sequence"/>
</dbReference>
<dbReference type="OrthoDB" id="7666390at2"/>
<evidence type="ECO:0000313" key="3">
    <source>
        <dbReference type="Proteomes" id="UP000309450"/>
    </source>
</evidence>
<keyword evidence="3" id="KW-1185">Reference proteome</keyword>
<feature type="signal peptide" evidence="1">
    <location>
        <begin position="1"/>
        <end position="18"/>
    </location>
</feature>
<dbReference type="PROSITE" id="PS51257">
    <property type="entry name" value="PROKAR_LIPOPROTEIN"/>
    <property type="match status" value="1"/>
</dbReference>
<dbReference type="AlphaFoldDB" id="A0A4S3MNN7"/>
<evidence type="ECO:0000256" key="1">
    <source>
        <dbReference type="SAM" id="SignalP"/>
    </source>
</evidence>
<name>A0A4S3MNN7_9RHOB</name>
<proteinExistence type="predicted"/>
<organism evidence="2 3">
    <name type="scientific">Aliigemmobacter aestuarii</name>
    <dbReference type="NCBI Taxonomy" id="1445661"/>
    <lineage>
        <taxon>Bacteria</taxon>
        <taxon>Pseudomonadati</taxon>
        <taxon>Pseudomonadota</taxon>
        <taxon>Alphaproteobacteria</taxon>
        <taxon>Rhodobacterales</taxon>
        <taxon>Paracoccaceae</taxon>
        <taxon>Aliigemmobacter</taxon>
    </lineage>
</organism>
<dbReference type="RefSeq" id="WP_136394427.1">
    <property type="nucleotide sequence ID" value="NZ_SSND01000002.1"/>
</dbReference>